<reference evidence="1 2" key="1">
    <citation type="submission" date="2018-06" db="EMBL/GenBank/DDBJ databases">
        <title>Complete genome sequnece of Lactobacillus amylovorus PMRA3.</title>
        <authorList>
            <person name="Nam Y.-D."/>
            <person name="Chung W.-H."/>
            <person name="Park Y.S."/>
            <person name="Kang J."/>
        </authorList>
    </citation>
    <scope>NUCLEOTIDE SEQUENCE [LARGE SCALE GENOMIC DNA]</scope>
    <source>
        <strain evidence="1 2">PMRA3</strain>
    </source>
</reference>
<name>A0A5B8EFM7_LACAM</name>
<dbReference type="EMBL" id="CP029754">
    <property type="protein sequence ID" value="QDD70220.1"/>
    <property type="molecule type" value="Genomic_DNA"/>
</dbReference>
<dbReference type="RefSeq" id="WP_139962249.1">
    <property type="nucleotide sequence ID" value="NZ_CP029754.1"/>
</dbReference>
<proteinExistence type="predicted"/>
<accession>A0A5B8EFM7</accession>
<gene>
    <name evidence="1" type="ORF">DM298_04495</name>
</gene>
<sequence length="356" mass="40766">MAIVTKDPHSWFVCKDKKGNTQTVYNNERYEHNYPFTFEVNFADIASPQKNTVTLYNMSKEHRQFYKKGMHCYVAFNWGKEKKILAEGYITKIDIPTSDGVTESQQITFTEGTDYNNVKARTLKVAKKKTVNKTKKVNVTTPGKWVDKAEHYKSTEVYKRGPKKGQTHEVGHIRYKKVWQKATTKKKRVKYKATETKYVNKTFPKKTDYKTIIKGVASQAKIKIAKIDLAKNPKVKRPFTAKGKPLNLIKKLVADTGSKMLYERGKLVIINPKTAKRSWFVIDDQDLIQPPSYNEDSDNGKGEGTWEINVPLVPEITTQTGIIMKSKYLKGKYYVKAGQHTFDGENPQTQCSLASL</sequence>
<evidence type="ECO:0000313" key="2">
    <source>
        <dbReference type="Proteomes" id="UP000312326"/>
    </source>
</evidence>
<dbReference type="AlphaFoldDB" id="A0A5B8EFM7"/>
<evidence type="ECO:0000313" key="1">
    <source>
        <dbReference type="EMBL" id="QDD70220.1"/>
    </source>
</evidence>
<protein>
    <submittedName>
        <fullName evidence="1">Uncharacterized protein</fullName>
    </submittedName>
</protein>
<dbReference type="Proteomes" id="UP000312326">
    <property type="component" value="Chromosome"/>
</dbReference>
<organism evidence="1 2">
    <name type="scientific">Lactobacillus amylovorus</name>
    <dbReference type="NCBI Taxonomy" id="1604"/>
    <lineage>
        <taxon>Bacteria</taxon>
        <taxon>Bacillati</taxon>
        <taxon>Bacillota</taxon>
        <taxon>Bacilli</taxon>
        <taxon>Lactobacillales</taxon>
        <taxon>Lactobacillaceae</taxon>
        <taxon>Lactobacillus</taxon>
    </lineage>
</organism>